<evidence type="ECO:0000256" key="2">
    <source>
        <dbReference type="PROSITE-ProRule" id="PRU00703"/>
    </source>
</evidence>
<proteinExistence type="predicted"/>
<dbReference type="PANTHER" id="PTHR48108">
    <property type="entry name" value="CBS DOMAIN-CONTAINING PROTEIN CBSX2, CHLOROPLASTIC"/>
    <property type="match status" value="1"/>
</dbReference>
<sequence>MYCPTCNQLNVPGAEACEKCGADMTALDRPMPHDKVEASLMSEPVACLAPKPAVVVRDDATIGEAMRTMIDRAVGALLVVNAGQKLVGILTERDFLTKVAGQARFEQKPVREYMTANPETVSPLDPLAFALQRMDTGGYRHLPVVGQHDRPIGVISVRDVLKHITKLCKE</sequence>
<keyword evidence="2" id="KW-0129">CBS domain</keyword>
<dbReference type="PANTHER" id="PTHR48108:SF26">
    <property type="entry name" value="CBS DOMAIN-CONTAINING PROTEIN DDB_G0289609"/>
    <property type="match status" value="1"/>
</dbReference>
<dbReference type="InterPro" id="IPR046342">
    <property type="entry name" value="CBS_dom_sf"/>
</dbReference>
<dbReference type="CDD" id="cd09836">
    <property type="entry name" value="CBS_pair_arch"/>
    <property type="match status" value="1"/>
</dbReference>
<dbReference type="InterPro" id="IPR000644">
    <property type="entry name" value="CBS_dom"/>
</dbReference>
<dbReference type="EMBL" id="CP042425">
    <property type="protein sequence ID" value="QEL17303.1"/>
    <property type="molecule type" value="Genomic_DNA"/>
</dbReference>
<name>A0A5C1AGD7_9BACT</name>
<dbReference type="InterPro" id="IPR051462">
    <property type="entry name" value="CBS_domain-containing"/>
</dbReference>
<dbReference type="Pfam" id="PF00571">
    <property type="entry name" value="CBS"/>
    <property type="match status" value="2"/>
</dbReference>
<protein>
    <submittedName>
        <fullName evidence="4">CBS domain-containing protein</fullName>
    </submittedName>
</protein>
<reference evidence="5" key="1">
    <citation type="submission" date="2019-08" db="EMBL/GenBank/DDBJ databases">
        <title>Limnoglobus roseus gen. nov., sp. nov., a novel freshwater planctomycete with a giant genome from the family Gemmataceae.</title>
        <authorList>
            <person name="Kulichevskaya I.S."/>
            <person name="Naumoff D.G."/>
            <person name="Miroshnikov K."/>
            <person name="Ivanova A."/>
            <person name="Philippov D.A."/>
            <person name="Hakobyan A."/>
            <person name="Rijpstra I.C."/>
            <person name="Sinninghe Damste J.S."/>
            <person name="Liesack W."/>
            <person name="Dedysh S.N."/>
        </authorList>
    </citation>
    <scope>NUCLEOTIDE SEQUENCE [LARGE SCALE GENOMIC DNA]</scope>
    <source>
        <strain evidence="5">PX52</strain>
    </source>
</reference>
<accession>A0A5C1AGD7</accession>
<dbReference type="AlphaFoldDB" id="A0A5C1AGD7"/>
<dbReference type="Proteomes" id="UP000324974">
    <property type="component" value="Chromosome"/>
</dbReference>
<evidence type="ECO:0000313" key="5">
    <source>
        <dbReference type="Proteomes" id="UP000324974"/>
    </source>
</evidence>
<gene>
    <name evidence="4" type="ORF">PX52LOC_04286</name>
</gene>
<dbReference type="SMART" id="SM00116">
    <property type="entry name" value="CBS"/>
    <property type="match status" value="2"/>
</dbReference>
<dbReference type="InterPro" id="IPR049534">
    <property type="entry name" value="TEX13A/C/D_Znf"/>
</dbReference>
<feature type="domain" description="CBS" evidence="3">
    <location>
        <begin position="48"/>
        <end position="106"/>
    </location>
</feature>
<dbReference type="PROSITE" id="PS51371">
    <property type="entry name" value="CBS"/>
    <property type="match status" value="2"/>
</dbReference>
<feature type="domain" description="CBS" evidence="3">
    <location>
        <begin position="114"/>
        <end position="170"/>
    </location>
</feature>
<keyword evidence="5" id="KW-1185">Reference proteome</keyword>
<dbReference type="OrthoDB" id="5295985at2"/>
<dbReference type="Gene3D" id="3.10.580.10">
    <property type="entry name" value="CBS-domain"/>
    <property type="match status" value="1"/>
</dbReference>
<evidence type="ECO:0000256" key="1">
    <source>
        <dbReference type="ARBA" id="ARBA00022737"/>
    </source>
</evidence>
<evidence type="ECO:0000259" key="3">
    <source>
        <dbReference type="PROSITE" id="PS51371"/>
    </source>
</evidence>
<dbReference type="Pfam" id="PF20864">
    <property type="entry name" value="Zn_ribbon_TEX13"/>
    <property type="match status" value="1"/>
</dbReference>
<dbReference type="RefSeq" id="WP_149111933.1">
    <property type="nucleotide sequence ID" value="NZ_CP042425.1"/>
</dbReference>
<evidence type="ECO:0000313" key="4">
    <source>
        <dbReference type="EMBL" id="QEL17303.1"/>
    </source>
</evidence>
<dbReference type="SUPFAM" id="SSF54631">
    <property type="entry name" value="CBS-domain pair"/>
    <property type="match status" value="1"/>
</dbReference>
<dbReference type="KEGG" id="lrs:PX52LOC_04286"/>
<organism evidence="4 5">
    <name type="scientific">Limnoglobus roseus</name>
    <dbReference type="NCBI Taxonomy" id="2598579"/>
    <lineage>
        <taxon>Bacteria</taxon>
        <taxon>Pseudomonadati</taxon>
        <taxon>Planctomycetota</taxon>
        <taxon>Planctomycetia</taxon>
        <taxon>Gemmatales</taxon>
        <taxon>Gemmataceae</taxon>
        <taxon>Limnoglobus</taxon>
    </lineage>
</organism>
<keyword evidence="1" id="KW-0677">Repeat</keyword>